<protein>
    <recommendedName>
        <fullName evidence="4">WRC domain-containing protein</fullName>
    </recommendedName>
</protein>
<evidence type="ECO:0000259" key="4">
    <source>
        <dbReference type="PROSITE" id="PS51667"/>
    </source>
</evidence>
<evidence type="ECO:0000256" key="3">
    <source>
        <dbReference type="SAM" id="MobiDB-lite"/>
    </source>
</evidence>
<keyword evidence="6" id="KW-1185">Reference proteome</keyword>
<dbReference type="PANTHER" id="PTHR34680:SF3">
    <property type="entry name" value="EXPRESSED PROTEIN"/>
    <property type="match status" value="1"/>
</dbReference>
<proteinExistence type="predicted"/>
<organism evidence="5 6">
    <name type="scientific">Dendrobium nobile</name>
    <name type="common">Orchid</name>
    <dbReference type="NCBI Taxonomy" id="94219"/>
    <lineage>
        <taxon>Eukaryota</taxon>
        <taxon>Viridiplantae</taxon>
        <taxon>Streptophyta</taxon>
        <taxon>Embryophyta</taxon>
        <taxon>Tracheophyta</taxon>
        <taxon>Spermatophyta</taxon>
        <taxon>Magnoliopsida</taxon>
        <taxon>Liliopsida</taxon>
        <taxon>Asparagales</taxon>
        <taxon>Orchidaceae</taxon>
        <taxon>Epidendroideae</taxon>
        <taxon>Malaxideae</taxon>
        <taxon>Dendrobiinae</taxon>
        <taxon>Dendrobium</taxon>
    </lineage>
</organism>
<evidence type="ECO:0000313" key="5">
    <source>
        <dbReference type="EMBL" id="KAI0513936.1"/>
    </source>
</evidence>
<evidence type="ECO:0000313" key="6">
    <source>
        <dbReference type="Proteomes" id="UP000829196"/>
    </source>
</evidence>
<feature type="domain" description="WRC" evidence="4">
    <location>
        <begin position="98"/>
        <end position="142"/>
    </location>
</feature>
<reference evidence="5" key="1">
    <citation type="journal article" date="2022" name="Front. Genet.">
        <title>Chromosome-Scale Assembly of the Dendrobium nobile Genome Provides Insights Into the Molecular Mechanism of the Biosynthesis of the Medicinal Active Ingredient of Dendrobium.</title>
        <authorList>
            <person name="Xu Q."/>
            <person name="Niu S.-C."/>
            <person name="Li K.-L."/>
            <person name="Zheng P.-J."/>
            <person name="Zhang X.-J."/>
            <person name="Jia Y."/>
            <person name="Liu Y."/>
            <person name="Niu Y.-X."/>
            <person name="Yu L.-H."/>
            <person name="Chen D.-F."/>
            <person name="Zhang G.-Q."/>
        </authorList>
    </citation>
    <scope>NUCLEOTIDE SEQUENCE</scope>
    <source>
        <tissue evidence="5">Leaf</tissue>
    </source>
</reference>
<feature type="region of interest" description="Disordered" evidence="3">
    <location>
        <begin position="240"/>
        <end position="260"/>
    </location>
</feature>
<dbReference type="InterPro" id="IPR014977">
    <property type="entry name" value="WRC_dom"/>
</dbReference>
<dbReference type="Pfam" id="PF08879">
    <property type="entry name" value="WRC"/>
    <property type="match status" value="1"/>
</dbReference>
<dbReference type="AlphaFoldDB" id="A0A8T3BP33"/>
<sequence length="260" mass="29611">MRIRKQASKLLGWAYHSPFASSSSLPPSEADAGEIQCQLNLSPWDAINSPQYTISQEELETADESLEITVARNGFLDKEKEEENEELEYKAEEKESEPAGVMKCKKTDGKRWRCKRPAKPPHSLCSYHLTQLRSYRARFEDQVPGDHRKKPPFAVDCGGAASKYYYYYSILGPWWGKRRGPVNESTEWNAENDISSKDCNGKIADFETTVLDGDNGEEEEEAVAEDVEIPGSVTYKKRKKRVIKRRGRKPVKSRSLKSLL</sequence>
<evidence type="ECO:0000256" key="1">
    <source>
        <dbReference type="ARBA" id="ARBA00023242"/>
    </source>
</evidence>
<name>A0A8T3BP33_DENNO</name>
<dbReference type="OrthoDB" id="787182at2759"/>
<dbReference type="PANTHER" id="PTHR34680">
    <property type="entry name" value="EXPRESSED PROTEIN"/>
    <property type="match status" value="1"/>
</dbReference>
<comment type="caution">
    <text evidence="5">The sequence shown here is derived from an EMBL/GenBank/DDBJ whole genome shotgun (WGS) entry which is preliminary data.</text>
</comment>
<dbReference type="PROSITE" id="PS51667">
    <property type="entry name" value="WRC"/>
    <property type="match status" value="1"/>
</dbReference>
<gene>
    <name evidence="5" type="ORF">KFK09_009968</name>
</gene>
<accession>A0A8T3BP33</accession>
<comment type="caution">
    <text evidence="2">Lacks conserved residue(s) required for the propagation of feature annotation.</text>
</comment>
<dbReference type="Proteomes" id="UP000829196">
    <property type="component" value="Unassembled WGS sequence"/>
</dbReference>
<dbReference type="EMBL" id="JAGYWB010000008">
    <property type="protein sequence ID" value="KAI0513936.1"/>
    <property type="molecule type" value="Genomic_DNA"/>
</dbReference>
<evidence type="ECO:0000256" key="2">
    <source>
        <dbReference type="PROSITE-ProRule" id="PRU01002"/>
    </source>
</evidence>
<keyword evidence="1" id="KW-0539">Nucleus</keyword>